<keyword evidence="7 9" id="KW-0406">Ion transport</keyword>
<feature type="transmembrane region" description="Helical" evidence="9">
    <location>
        <begin position="617"/>
        <end position="640"/>
    </location>
</feature>
<reference evidence="11 12" key="1">
    <citation type="journal article" date="2023" name="Elife">
        <title>Identification of key yeast species and microbe-microbe interactions impacting larval growth of Drosophila in the wild.</title>
        <authorList>
            <person name="Mure A."/>
            <person name="Sugiura Y."/>
            <person name="Maeda R."/>
            <person name="Honda K."/>
            <person name="Sakurai N."/>
            <person name="Takahashi Y."/>
            <person name="Watada M."/>
            <person name="Katoh T."/>
            <person name="Gotoh A."/>
            <person name="Gotoh Y."/>
            <person name="Taniguchi I."/>
            <person name="Nakamura K."/>
            <person name="Hayashi T."/>
            <person name="Katayama T."/>
            <person name="Uemura T."/>
            <person name="Hattori Y."/>
        </authorList>
    </citation>
    <scope>NUCLEOTIDE SEQUENCE [LARGE SCALE GENOMIC DNA]</scope>
    <source>
        <strain evidence="11 12">SB-73</strain>
    </source>
</reference>
<evidence type="ECO:0000256" key="5">
    <source>
        <dbReference type="ARBA" id="ARBA00022781"/>
    </source>
</evidence>
<dbReference type="Pfam" id="PF01496">
    <property type="entry name" value="V_ATPase_I"/>
    <property type="match status" value="1"/>
</dbReference>
<feature type="transmembrane region" description="Helical" evidence="9">
    <location>
        <begin position="679"/>
        <end position="697"/>
    </location>
</feature>
<dbReference type="PANTHER" id="PTHR11629:SF59">
    <property type="entry name" value="V-TYPE PROTON ATPASE SUBUNIT A, GOLGI ISOFORM"/>
    <property type="match status" value="1"/>
</dbReference>
<dbReference type="InterPro" id="IPR002490">
    <property type="entry name" value="V-ATPase_116kDa_su"/>
</dbReference>
<comment type="function">
    <text evidence="9">Essential component of the vacuolar proton pump (V-ATPase), a multimeric enzyme that catalyzes the translocation of protons across the membranes. Required for assembly and activity of the V-ATPase.</text>
</comment>
<dbReference type="GO" id="GO:0046961">
    <property type="term" value="F:proton-transporting ATPase activity, rotational mechanism"/>
    <property type="evidence" value="ECO:0007669"/>
    <property type="project" value="InterPro"/>
</dbReference>
<keyword evidence="12" id="KW-1185">Reference proteome</keyword>
<keyword evidence="6 9" id="KW-1133">Transmembrane helix</keyword>
<evidence type="ECO:0000256" key="8">
    <source>
        <dbReference type="ARBA" id="ARBA00023136"/>
    </source>
</evidence>
<evidence type="ECO:0000256" key="4">
    <source>
        <dbReference type="ARBA" id="ARBA00022692"/>
    </source>
</evidence>
<keyword evidence="5 9" id="KW-0375">Hydrogen ion transport</keyword>
<sequence>MDRFELAPEPYAVSAEHVFRASPMELVQIYIPLDAARDAAGALGRLGCVHLRDLNAEDGEFQRKFAPELRWLDTVEQQCREIETSTHLEHCEPSYAEINAPLLTAAEVRDLAARIGQDAARVREMARAHSTLLVKLTALQEERHILLTSGKFFAKKERIDEEPLLNTYTDDGFEIDSEGESELLRSPEDPINQSNQGDLRDSRDPRDSRYRDEDDAESVVDDFLAPELVHDSPLSANSIICGSIASSKVASLERLCYRATRGNVFFAAQPVEGEQKHVFVCYTHGSAMAQKMQQLAESMGSRVLSVGRIDRLARVRELNAQIAELQSVVNQTAHTLTLERDIVSQTLPTARAVMLKERLLYTNLNRFSSDDGRKGLLGEGWVPRAALTVVRECIAELSQQNGAAMVVHSIQTSRKPPTFHSTTKVTQAFQSMVDVYGIARCGEVNPGLPTVVTFPFMFAVMFGDCGHGFLLFLFALVLVMKERAMQHQPKGEILQMAFDGRYVLLLMGMFSVFTGFMYNDLFSKPMTLFKSSWTWPAGLGLGDSSDGSRGLVTATQHGTYPFGLDYAWHAAENALRFTNSYKMKLSVLLGFVHMTYSLMFQLVNYRYFNQTSDIYTNFIPSFIFMQSIFGYLSVCIVYKWTVDWNALGKTPPSLLNMLIKMFLSPTELEDQLYKGQKQVQLFLLFSALACVPWLLLAKPLHWRRKNKSAYSQLTQQLAAHSTPQTFAIDEYHESDEESSSFAVLDAMEPAEHDNESFGDVMVHQTIHTIEFCLNCVSHTASYLRLWALSLAHSQLSQVLWNMTLRNAFGPTGALGIIMTVVLFGAWFVITVLVLVCMEGTSAMLHALRLQWVESMSKHFEGDGYAFAPFSFAALAS</sequence>
<gene>
    <name evidence="11" type="ORF">DASB73_038520</name>
</gene>
<dbReference type="GO" id="GO:0007035">
    <property type="term" value="P:vacuolar acidification"/>
    <property type="evidence" value="ECO:0007669"/>
    <property type="project" value="TreeGrafter"/>
</dbReference>
<organism evidence="11 12">
    <name type="scientific">Starmerella bacillaris</name>
    <name type="common">Yeast</name>
    <name type="synonym">Candida zemplinina</name>
    <dbReference type="NCBI Taxonomy" id="1247836"/>
    <lineage>
        <taxon>Eukaryota</taxon>
        <taxon>Fungi</taxon>
        <taxon>Dikarya</taxon>
        <taxon>Ascomycota</taxon>
        <taxon>Saccharomycotina</taxon>
        <taxon>Dipodascomycetes</taxon>
        <taxon>Dipodascales</taxon>
        <taxon>Trichomonascaceae</taxon>
        <taxon>Starmerella</taxon>
    </lineage>
</organism>
<feature type="transmembrane region" description="Helical" evidence="9">
    <location>
        <begin position="812"/>
        <end position="835"/>
    </location>
</feature>
<keyword evidence="3 9" id="KW-0813">Transport</keyword>
<dbReference type="EMBL" id="BTGC01000008">
    <property type="protein sequence ID" value="GMM52889.1"/>
    <property type="molecule type" value="Genomic_DNA"/>
</dbReference>
<comment type="caution">
    <text evidence="11">The sequence shown here is derived from an EMBL/GenBank/DDBJ whole genome shotgun (WGS) entry which is preliminary data.</text>
</comment>
<accession>A0AAV5RMZ1</accession>
<evidence type="ECO:0000256" key="2">
    <source>
        <dbReference type="ARBA" id="ARBA00009904"/>
    </source>
</evidence>
<feature type="transmembrane region" description="Helical" evidence="9">
    <location>
        <begin position="456"/>
        <end position="479"/>
    </location>
</feature>
<evidence type="ECO:0000313" key="12">
    <source>
        <dbReference type="Proteomes" id="UP001362899"/>
    </source>
</evidence>
<evidence type="ECO:0000256" key="10">
    <source>
        <dbReference type="SAM" id="MobiDB-lite"/>
    </source>
</evidence>
<dbReference type="PIRSF" id="PIRSF001293">
    <property type="entry name" value="ATP6V0A1"/>
    <property type="match status" value="1"/>
</dbReference>
<feature type="transmembrane region" description="Helical" evidence="9">
    <location>
        <begin position="500"/>
        <end position="518"/>
    </location>
</feature>
<keyword evidence="8 9" id="KW-0472">Membrane</keyword>
<evidence type="ECO:0000256" key="6">
    <source>
        <dbReference type="ARBA" id="ARBA00022989"/>
    </source>
</evidence>
<evidence type="ECO:0000313" key="11">
    <source>
        <dbReference type="EMBL" id="GMM52889.1"/>
    </source>
</evidence>
<feature type="region of interest" description="Disordered" evidence="10">
    <location>
        <begin position="180"/>
        <end position="217"/>
    </location>
</feature>
<keyword evidence="4 9" id="KW-0812">Transmembrane</keyword>
<feature type="transmembrane region" description="Helical" evidence="9">
    <location>
        <begin position="585"/>
        <end position="605"/>
    </location>
</feature>
<comment type="subcellular location">
    <subcellularLocation>
        <location evidence="1">Membrane</location>
        <topology evidence="1">Multi-pass membrane protein</topology>
    </subcellularLocation>
</comment>
<protein>
    <recommendedName>
        <fullName evidence="9">V-type proton ATPase subunit a</fullName>
    </recommendedName>
</protein>
<dbReference type="Proteomes" id="UP001362899">
    <property type="component" value="Unassembled WGS sequence"/>
</dbReference>
<dbReference type="GO" id="GO:0000220">
    <property type="term" value="C:vacuolar proton-transporting V-type ATPase, V0 domain"/>
    <property type="evidence" value="ECO:0007669"/>
    <property type="project" value="InterPro"/>
</dbReference>
<comment type="similarity">
    <text evidence="2 9">Belongs to the V-ATPase 116 kDa subunit family.</text>
</comment>
<proteinExistence type="inferred from homology"/>
<evidence type="ECO:0000256" key="9">
    <source>
        <dbReference type="RuleBase" id="RU361189"/>
    </source>
</evidence>
<dbReference type="InterPro" id="IPR026028">
    <property type="entry name" value="V-type_ATPase_116kDa_su_euka"/>
</dbReference>
<dbReference type="PANTHER" id="PTHR11629">
    <property type="entry name" value="VACUOLAR PROTON ATPASES"/>
    <property type="match status" value="1"/>
</dbReference>
<dbReference type="GO" id="GO:0051117">
    <property type="term" value="F:ATPase binding"/>
    <property type="evidence" value="ECO:0007669"/>
    <property type="project" value="TreeGrafter"/>
</dbReference>
<evidence type="ECO:0000256" key="7">
    <source>
        <dbReference type="ARBA" id="ARBA00023065"/>
    </source>
</evidence>
<evidence type="ECO:0000256" key="1">
    <source>
        <dbReference type="ARBA" id="ARBA00004141"/>
    </source>
</evidence>
<feature type="compositionally biased region" description="Basic and acidic residues" evidence="10">
    <location>
        <begin position="198"/>
        <end position="212"/>
    </location>
</feature>
<name>A0AAV5RMZ1_STABA</name>
<dbReference type="AlphaFoldDB" id="A0AAV5RMZ1"/>
<evidence type="ECO:0000256" key="3">
    <source>
        <dbReference type="ARBA" id="ARBA00022448"/>
    </source>
</evidence>
<dbReference type="GO" id="GO:0000329">
    <property type="term" value="C:fungal-type vacuole membrane"/>
    <property type="evidence" value="ECO:0007669"/>
    <property type="project" value="TreeGrafter"/>
</dbReference>